<gene>
    <name evidence="2" type="ORF">P171DRAFT_60998</name>
</gene>
<dbReference type="OrthoDB" id="3927958at2759"/>
<dbReference type="AlphaFoldDB" id="A0A9P4PF94"/>
<sequence>MCYYRLYIFLGCGHTTFSARPVRPCAAVRSNRISASQHHQQHADTAQGVALKVPPQAHHPPSTIAAAHAANTTFHTTHPSVTNPSPHPHTDGANNPQDSMTPRPADAAANAECAVVLTHPFQTLNIHTSCALCLRQRAALLRQLEQGSSTVRFEDWRWKVKYLSPTPEDAWYAAEWKNVGSAMGSWVKDWKVKRDEMLGGSREQVVDGEDGRRDSANGGMGLGIVGVLTLGRKKGRPMGRGSVDSGTGGFRGGVASS</sequence>
<evidence type="ECO:0000256" key="1">
    <source>
        <dbReference type="SAM" id="MobiDB-lite"/>
    </source>
</evidence>
<dbReference type="Proteomes" id="UP000799764">
    <property type="component" value="Unassembled WGS sequence"/>
</dbReference>
<proteinExistence type="predicted"/>
<feature type="compositionally biased region" description="Gly residues" evidence="1">
    <location>
        <begin position="246"/>
        <end position="257"/>
    </location>
</feature>
<evidence type="ECO:0000313" key="2">
    <source>
        <dbReference type="EMBL" id="KAF2442083.1"/>
    </source>
</evidence>
<keyword evidence="3" id="KW-1185">Reference proteome</keyword>
<dbReference type="EMBL" id="MU001504">
    <property type="protein sequence ID" value="KAF2442083.1"/>
    <property type="molecule type" value="Genomic_DNA"/>
</dbReference>
<feature type="region of interest" description="Disordered" evidence="1">
    <location>
        <begin position="75"/>
        <end position="106"/>
    </location>
</feature>
<organism evidence="2 3">
    <name type="scientific">Karstenula rhodostoma CBS 690.94</name>
    <dbReference type="NCBI Taxonomy" id="1392251"/>
    <lineage>
        <taxon>Eukaryota</taxon>
        <taxon>Fungi</taxon>
        <taxon>Dikarya</taxon>
        <taxon>Ascomycota</taxon>
        <taxon>Pezizomycotina</taxon>
        <taxon>Dothideomycetes</taxon>
        <taxon>Pleosporomycetidae</taxon>
        <taxon>Pleosporales</taxon>
        <taxon>Massarineae</taxon>
        <taxon>Didymosphaeriaceae</taxon>
        <taxon>Karstenula</taxon>
    </lineage>
</organism>
<evidence type="ECO:0000313" key="3">
    <source>
        <dbReference type="Proteomes" id="UP000799764"/>
    </source>
</evidence>
<accession>A0A9P4PF94</accession>
<comment type="caution">
    <text evidence="2">The sequence shown here is derived from an EMBL/GenBank/DDBJ whole genome shotgun (WGS) entry which is preliminary data.</text>
</comment>
<name>A0A9P4PF94_9PLEO</name>
<protein>
    <submittedName>
        <fullName evidence="2">Uncharacterized protein</fullName>
    </submittedName>
</protein>
<reference evidence="2" key="1">
    <citation type="journal article" date="2020" name="Stud. Mycol.">
        <title>101 Dothideomycetes genomes: a test case for predicting lifestyles and emergence of pathogens.</title>
        <authorList>
            <person name="Haridas S."/>
            <person name="Albert R."/>
            <person name="Binder M."/>
            <person name="Bloem J."/>
            <person name="Labutti K."/>
            <person name="Salamov A."/>
            <person name="Andreopoulos B."/>
            <person name="Baker S."/>
            <person name="Barry K."/>
            <person name="Bills G."/>
            <person name="Bluhm B."/>
            <person name="Cannon C."/>
            <person name="Castanera R."/>
            <person name="Culley D."/>
            <person name="Daum C."/>
            <person name="Ezra D."/>
            <person name="Gonzalez J."/>
            <person name="Henrissat B."/>
            <person name="Kuo A."/>
            <person name="Liang C."/>
            <person name="Lipzen A."/>
            <person name="Lutzoni F."/>
            <person name="Magnuson J."/>
            <person name="Mondo S."/>
            <person name="Nolan M."/>
            <person name="Ohm R."/>
            <person name="Pangilinan J."/>
            <person name="Park H.-J."/>
            <person name="Ramirez L."/>
            <person name="Alfaro M."/>
            <person name="Sun H."/>
            <person name="Tritt A."/>
            <person name="Yoshinaga Y."/>
            <person name="Zwiers L.-H."/>
            <person name="Turgeon B."/>
            <person name="Goodwin S."/>
            <person name="Spatafora J."/>
            <person name="Crous P."/>
            <person name="Grigoriev I."/>
        </authorList>
    </citation>
    <scope>NUCLEOTIDE SEQUENCE</scope>
    <source>
        <strain evidence="2">CBS 690.94</strain>
    </source>
</reference>
<feature type="region of interest" description="Disordered" evidence="1">
    <location>
        <begin position="234"/>
        <end position="257"/>
    </location>
</feature>